<dbReference type="CDD" id="cd00063">
    <property type="entry name" value="FN3"/>
    <property type="match status" value="1"/>
</dbReference>
<dbReference type="Pfam" id="PF00041">
    <property type="entry name" value="fn3"/>
    <property type="match status" value="1"/>
</dbReference>
<evidence type="ECO:0000313" key="4">
    <source>
        <dbReference type="Proteomes" id="UP001230188"/>
    </source>
</evidence>
<accession>A0AAD7UC79</accession>
<dbReference type="AlphaFoldDB" id="A0AAD7UC79"/>
<evidence type="ECO:0000259" key="2">
    <source>
        <dbReference type="PROSITE" id="PS50853"/>
    </source>
</evidence>
<name>A0AAD7UC79_9STRA</name>
<feature type="compositionally biased region" description="Acidic residues" evidence="1">
    <location>
        <begin position="702"/>
        <end position="718"/>
    </location>
</feature>
<dbReference type="Proteomes" id="UP001230188">
    <property type="component" value="Unassembled WGS sequence"/>
</dbReference>
<comment type="caution">
    <text evidence="3">The sequence shown here is derived from an EMBL/GenBank/DDBJ whole genome shotgun (WGS) entry which is preliminary data.</text>
</comment>
<feature type="region of interest" description="Disordered" evidence="1">
    <location>
        <begin position="1113"/>
        <end position="1177"/>
    </location>
</feature>
<sequence>MTQREDEASAVEDAGGERDGASTEDIEEEQRKAQGLVVARDEASTEDIEEEQRRAQGLVVARDEASTEDGAAAIVEKEEEQEELALAKHVEGLVVEEVTSTSVRLAWERPKTSYRVDGARVGLRRCLDKNKTFETLVTHTRDGDATSYVVVNLVPATEYVFQVVSLHDARKDGSAPRPMIIDGTKLTSVPTRTAKALYMRAWFFENLEEIERQWAIYFGRSSDPRSTADATKLLGALSSAELLRAQALSISQTLASRKPSCLSGRQCMVLKVPGGVEGGCCVDVAVASARKYRAEVYVFHDVGEMTGNGVVMGVWDYEAQYEASMHATLARCWEKLEVEFVGGSLGRAKLSIQCSAGYAGDVLIDSCCVFMLGRDRLGENAEALEKAAADPRANRSGVLRVDLVEAVNLPRFAYGKPPSLPEAATLDEPGGGDDHSNAFAKELLEIQRRRPASRGEGRHPAQLRFVARWGDKQIADPALPLSAVGNKKDGNVKDDFYDPSRPCAWSGARYTLQVRPDEARDDDIEAALSKRFELELQDATVRGRLAAKRRREFQSAIDARNQQQASSSCSSRHHRLESDDDDDDDGGPVLAAWRGTAGGSDEVVAAVGPVALLARSPSQSLKATKLHGMSRSLRHLSRSSKKLVANAKKKADATDEGAPVARLRLSLRELLAAPAYRTWYRLEGDEGLTQTCVALVVRSWDPDDDENDENDEPDEPDDEPIRRLASALATTRGGEEDQQKVKIFGKLLRKLGASSSALASKAGASRRANDENKSAIGGTARAIAGRMMAGVDRKDPVEAQAQVDPRELLVRKTEMFRRGILEECAASLHEPSTATSAAALLVAMVNFPERMVAASADVARCRAALQRAARSTGVLTWVEEATDAYSPGIHAAGASASDDAGDVADASAAVPPLAGRQKALAAAIAAAGAPSSPPSIAAASAVLACVCGSRRVLLDVLERRPSLFPVLARGALDGVHAAASCLENLNLAPAFSPKLADLYKRYRVLVPTNDARFWRCPTLENDLQGGTEDVRALCRGARRRARSAERHREATGAFPRRVRVLARPFAPATPLSGDAADFARLTIAGGPAYPRDDADRDDHDLVAVAFPRVADKQLKVKEPEPDRRILTPQQQKPGTPLRAPTPEERRQIALRRKREANVEERPLPPQQAATDDEEEEVPRVVVHTIDTGTTQLQIIGEVDDDDASIAPPALTSCSSDNSS</sequence>
<dbReference type="SMART" id="SM00060">
    <property type="entry name" value="FN3"/>
    <property type="match status" value="1"/>
</dbReference>
<evidence type="ECO:0000313" key="3">
    <source>
        <dbReference type="EMBL" id="KAJ8601893.1"/>
    </source>
</evidence>
<feature type="region of interest" description="Disordered" evidence="1">
    <location>
        <begin position="700"/>
        <end position="721"/>
    </location>
</feature>
<feature type="region of interest" description="Disordered" evidence="1">
    <location>
        <begin position="555"/>
        <end position="590"/>
    </location>
</feature>
<feature type="compositionally biased region" description="Basic and acidic residues" evidence="1">
    <location>
        <begin position="1113"/>
        <end position="1125"/>
    </location>
</feature>
<dbReference type="InterPro" id="IPR013783">
    <property type="entry name" value="Ig-like_fold"/>
</dbReference>
<dbReference type="PROSITE" id="PS50853">
    <property type="entry name" value="FN3"/>
    <property type="match status" value="1"/>
</dbReference>
<feature type="region of interest" description="Disordered" evidence="1">
    <location>
        <begin position="1"/>
        <end position="63"/>
    </location>
</feature>
<dbReference type="InterPro" id="IPR003961">
    <property type="entry name" value="FN3_dom"/>
</dbReference>
<dbReference type="InterPro" id="IPR036116">
    <property type="entry name" value="FN3_sf"/>
</dbReference>
<dbReference type="SUPFAM" id="SSF49265">
    <property type="entry name" value="Fibronectin type III"/>
    <property type="match status" value="1"/>
</dbReference>
<feature type="compositionally biased region" description="Polar residues" evidence="1">
    <location>
        <begin position="560"/>
        <end position="570"/>
    </location>
</feature>
<gene>
    <name evidence="3" type="ORF">CTAYLR_002660</name>
</gene>
<feature type="domain" description="Fibronectin type-III" evidence="2">
    <location>
        <begin position="89"/>
        <end position="187"/>
    </location>
</feature>
<feature type="region of interest" description="Disordered" evidence="1">
    <location>
        <begin position="1197"/>
        <end position="1219"/>
    </location>
</feature>
<reference evidence="3" key="1">
    <citation type="submission" date="2023-01" db="EMBL/GenBank/DDBJ databases">
        <title>Metagenome sequencing of chrysophaentin producing Chrysophaeum taylorii.</title>
        <authorList>
            <person name="Davison J."/>
            <person name="Bewley C."/>
        </authorList>
    </citation>
    <scope>NUCLEOTIDE SEQUENCE</scope>
    <source>
        <strain evidence="3">NIES-1699</strain>
    </source>
</reference>
<keyword evidence="4" id="KW-1185">Reference proteome</keyword>
<dbReference type="EMBL" id="JAQMWT010000398">
    <property type="protein sequence ID" value="KAJ8601893.1"/>
    <property type="molecule type" value="Genomic_DNA"/>
</dbReference>
<protein>
    <recommendedName>
        <fullName evidence="2">Fibronectin type-III domain-containing protein</fullName>
    </recommendedName>
</protein>
<organism evidence="3 4">
    <name type="scientific">Chrysophaeum taylorii</name>
    <dbReference type="NCBI Taxonomy" id="2483200"/>
    <lineage>
        <taxon>Eukaryota</taxon>
        <taxon>Sar</taxon>
        <taxon>Stramenopiles</taxon>
        <taxon>Ochrophyta</taxon>
        <taxon>Pelagophyceae</taxon>
        <taxon>Pelagomonadales</taxon>
        <taxon>Pelagomonadaceae</taxon>
        <taxon>Chrysophaeum</taxon>
    </lineage>
</organism>
<dbReference type="Gene3D" id="2.60.40.10">
    <property type="entry name" value="Immunoglobulins"/>
    <property type="match status" value="1"/>
</dbReference>
<proteinExistence type="predicted"/>
<evidence type="ECO:0000256" key="1">
    <source>
        <dbReference type="SAM" id="MobiDB-lite"/>
    </source>
</evidence>